<sequence length="181" mass="20355">ERPDSPSDSGKSPSGELDPETSKPAGRHHCSQCGKSFTQLGSLKTHKRRHTEEKPYHCSLCGKSFRWLGSVERHERTHTREKPFQCSHCGKSCTQLGSLKEHERIHTDLCLDTILSWSSTDNSFDLMAWLPVGPYFDRCVPFQIISRMINGIWVHLSSISSLIAKGLNTCINVKKTVFGLS</sequence>
<name>A0AAZ3RCB1_ONCTS</name>
<dbReference type="GO" id="GO:0010468">
    <property type="term" value="P:regulation of gene expression"/>
    <property type="evidence" value="ECO:0007669"/>
    <property type="project" value="TreeGrafter"/>
</dbReference>
<dbReference type="SMART" id="SM00355">
    <property type="entry name" value="ZnF_C2H2"/>
    <property type="match status" value="3"/>
</dbReference>
<evidence type="ECO:0000259" key="11">
    <source>
        <dbReference type="PROSITE" id="PS50157"/>
    </source>
</evidence>
<evidence type="ECO:0000256" key="7">
    <source>
        <dbReference type="ARBA" id="ARBA00023163"/>
    </source>
</evidence>
<keyword evidence="5" id="KW-0805">Transcription regulation</keyword>
<evidence type="ECO:0000256" key="10">
    <source>
        <dbReference type="SAM" id="MobiDB-lite"/>
    </source>
</evidence>
<evidence type="ECO:0000256" key="2">
    <source>
        <dbReference type="ARBA" id="ARBA00022737"/>
    </source>
</evidence>
<reference evidence="12" key="2">
    <citation type="submission" date="2025-08" db="UniProtKB">
        <authorList>
            <consortium name="Ensembl"/>
        </authorList>
    </citation>
    <scope>IDENTIFICATION</scope>
</reference>
<feature type="region of interest" description="Disordered" evidence="10">
    <location>
        <begin position="1"/>
        <end position="31"/>
    </location>
</feature>
<evidence type="ECO:0000256" key="5">
    <source>
        <dbReference type="ARBA" id="ARBA00023015"/>
    </source>
</evidence>
<dbReference type="GO" id="GO:0003677">
    <property type="term" value="F:DNA binding"/>
    <property type="evidence" value="ECO:0007669"/>
    <property type="project" value="UniProtKB-KW"/>
</dbReference>
<keyword evidence="6" id="KW-0238">DNA-binding</keyword>
<dbReference type="GO" id="GO:0008270">
    <property type="term" value="F:zinc ion binding"/>
    <property type="evidence" value="ECO:0007669"/>
    <property type="project" value="UniProtKB-KW"/>
</dbReference>
<evidence type="ECO:0000256" key="4">
    <source>
        <dbReference type="ARBA" id="ARBA00022833"/>
    </source>
</evidence>
<dbReference type="PANTHER" id="PTHR16515">
    <property type="entry name" value="PR DOMAIN ZINC FINGER PROTEIN"/>
    <property type="match status" value="1"/>
</dbReference>
<dbReference type="AlphaFoldDB" id="A0AAZ3RCB1"/>
<dbReference type="FunFam" id="3.30.160.60:FF:001485">
    <property type="entry name" value="Krueppel-related zinc finger protein"/>
    <property type="match status" value="1"/>
</dbReference>
<keyword evidence="8" id="KW-0539">Nucleus</keyword>
<dbReference type="GeneTree" id="ENSGT01150000286971"/>
<evidence type="ECO:0000256" key="6">
    <source>
        <dbReference type="ARBA" id="ARBA00023125"/>
    </source>
</evidence>
<keyword evidence="13" id="KW-1185">Reference proteome</keyword>
<protein>
    <recommendedName>
        <fullName evidence="11">C2H2-type domain-containing protein</fullName>
    </recommendedName>
</protein>
<reference evidence="12" key="3">
    <citation type="submission" date="2025-09" db="UniProtKB">
        <authorList>
            <consortium name="Ensembl"/>
        </authorList>
    </citation>
    <scope>IDENTIFICATION</scope>
</reference>
<keyword evidence="2" id="KW-0677">Repeat</keyword>
<evidence type="ECO:0000256" key="1">
    <source>
        <dbReference type="ARBA" id="ARBA00022723"/>
    </source>
</evidence>
<dbReference type="Ensembl" id="ENSOTST00005147094.1">
    <property type="protein sequence ID" value="ENSOTSP00005139227.1"/>
    <property type="gene ID" value="ENSOTSG00005050268.1"/>
</dbReference>
<dbReference type="InterPro" id="IPR050331">
    <property type="entry name" value="Zinc_finger"/>
</dbReference>
<proteinExistence type="predicted"/>
<dbReference type="SUPFAM" id="SSF57667">
    <property type="entry name" value="beta-beta-alpha zinc fingers"/>
    <property type="match status" value="2"/>
</dbReference>
<dbReference type="Gene3D" id="3.30.160.60">
    <property type="entry name" value="Classic Zinc Finger"/>
    <property type="match status" value="3"/>
</dbReference>
<dbReference type="Proteomes" id="UP000694402">
    <property type="component" value="Unassembled WGS sequence"/>
</dbReference>
<keyword evidence="3 9" id="KW-0863">Zinc-finger</keyword>
<feature type="domain" description="C2H2-type" evidence="11">
    <location>
        <begin position="84"/>
        <end position="107"/>
    </location>
</feature>
<feature type="domain" description="C2H2-type" evidence="11">
    <location>
        <begin position="56"/>
        <end position="83"/>
    </location>
</feature>
<dbReference type="FunFam" id="3.30.160.60:FF:000358">
    <property type="entry name" value="zinc finger protein 24"/>
    <property type="match status" value="1"/>
</dbReference>
<dbReference type="PROSITE" id="PS00028">
    <property type="entry name" value="ZINC_FINGER_C2H2_1"/>
    <property type="match status" value="3"/>
</dbReference>
<dbReference type="FunFam" id="3.30.160.60:FF:000446">
    <property type="entry name" value="Zinc finger protein"/>
    <property type="match status" value="1"/>
</dbReference>
<organism evidence="12 13">
    <name type="scientific">Oncorhynchus tshawytscha</name>
    <name type="common">Chinook salmon</name>
    <name type="synonym">Salmo tshawytscha</name>
    <dbReference type="NCBI Taxonomy" id="74940"/>
    <lineage>
        <taxon>Eukaryota</taxon>
        <taxon>Metazoa</taxon>
        <taxon>Chordata</taxon>
        <taxon>Craniata</taxon>
        <taxon>Vertebrata</taxon>
        <taxon>Euteleostomi</taxon>
        <taxon>Actinopterygii</taxon>
        <taxon>Neopterygii</taxon>
        <taxon>Teleostei</taxon>
        <taxon>Protacanthopterygii</taxon>
        <taxon>Salmoniformes</taxon>
        <taxon>Salmonidae</taxon>
        <taxon>Salmoninae</taxon>
        <taxon>Oncorhynchus</taxon>
    </lineage>
</organism>
<dbReference type="PANTHER" id="PTHR16515:SF58">
    <property type="entry name" value="ZINC FINGER PROTEIN 22"/>
    <property type="match status" value="1"/>
</dbReference>
<evidence type="ECO:0000256" key="9">
    <source>
        <dbReference type="PROSITE-ProRule" id="PRU00042"/>
    </source>
</evidence>
<accession>A0AAZ3RCB1</accession>
<keyword evidence="1" id="KW-0479">Metal-binding</keyword>
<keyword evidence="4" id="KW-0862">Zinc</keyword>
<dbReference type="PROSITE" id="PS50157">
    <property type="entry name" value="ZINC_FINGER_C2H2_2"/>
    <property type="match status" value="3"/>
</dbReference>
<keyword evidence="7" id="KW-0804">Transcription</keyword>
<dbReference type="GO" id="GO:0005634">
    <property type="term" value="C:nucleus"/>
    <property type="evidence" value="ECO:0007669"/>
    <property type="project" value="TreeGrafter"/>
</dbReference>
<dbReference type="Pfam" id="PF00096">
    <property type="entry name" value="zf-C2H2"/>
    <property type="match status" value="3"/>
</dbReference>
<evidence type="ECO:0000256" key="8">
    <source>
        <dbReference type="ARBA" id="ARBA00023242"/>
    </source>
</evidence>
<feature type="domain" description="C2H2-type" evidence="11">
    <location>
        <begin position="28"/>
        <end position="55"/>
    </location>
</feature>
<feature type="compositionally biased region" description="Low complexity" evidence="10">
    <location>
        <begin position="1"/>
        <end position="15"/>
    </location>
</feature>
<reference evidence="13" key="1">
    <citation type="journal article" date="2018" name="PLoS ONE">
        <title>Chinook salmon (Oncorhynchus tshawytscha) genome and transcriptome.</title>
        <authorList>
            <person name="Christensen K.A."/>
            <person name="Leong J.S."/>
            <person name="Sakhrani D."/>
            <person name="Biagi C.A."/>
            <person name="Minkley D.R."/>
            <person name="Withler R.E."/>
            <person name="Rondeau E.B."/>
            <person name="Koop B.F."/>
            <person name="Devlin R.H."/>
        </authorList>
    </citation>
    <scope>NUCLEOTIDE SEQUENCE [LARGE SCALE GENOMIC DNA]</scope>
</reference>
<dbReference type="InterPro" id="IPR036236">
    <property type="entry name" value="Znf_C2H2_sf"/>
</dbReference>
<evidence type="ECO:0000313" key="12">
    <source>
        <dbReference type="Ensembl" id="ENSOTSP00005139227.1"/>
    </source>
</evidence>
<evidence type="ECO:0000313" key="13">
    <source>
        <dbReference type="Proteomes" id="UP000694402"/>
    </source>
</evidence>
<dbReference type="InterPro" id="IPR013087">
    <property type="entry name" value="Znf_C2H2_type"/>
</dbReference>
<evidence type="ECO:0000256" key="3">
    <source>
        <dbReference type="ARBA" id="ARBA00022771"/>
    </source>
</evidence>